<keyword evidence="11" id="KW-0282">Flagellum</keyword>
<keyword evidence="8" id="KW-0472">Membrane</keyword>
<feature type="domain" description="Flagellar motor switch protein FliN-like C-terminal" evidence="10">
    <location>
        <begin position="260"/>
        <end position="327"/>
    </location>
</feature>
<dbReference type="InterPro" id="IPR028976">
    <property type="entry name" value="CheC-like_sf"/>
</dbReference>
<dbReference type="InterPro" id="IPR001689">
    <property type="entry name" value="Flag_FliM"/>
</dbReference>
<dbReference type="PRINTS" id="PR00955">
    <property type="entry name" value="FLGMOTORFLIM"/>
</dbReference>
<comment type="subcellular location">
    <subcellularLocation>
        <location evidence="1">Bacterial flagellum basal body</location>
    </subcellularLocation>
    <subcellularLocation>
        <location evidence="2">Cell membrane</location>
        <topology evidence="2">Peripheral membrane protein</topology>
    </subcellularLocation>
</comment>
<keyword evidence="11" id="KW-0969">Cilium</keyword>
<reference evidence="11" key="1">
    <citation type="submission" date="2020-10" db="EMBL/GenBank/DDBJ databases">
        <authorList>
            <person name="Gilroy R."/>
        </authorList>
    </citation>
    <scope>NUCLEOTIDE SEQUENCE</scope>
    <source>
        <strain evidence="11">ChiSxjej1B13-7958</strain>
    </source>
</reference>
<dbReference type="SUPFAM" id="SSF101801">
    <property type="entry name" value="Surface presentation of antigens (SPOA)"/>
    <property type="match status" value="1"/>
</dbReference>
<dbReference type="AlphaFoldDB" id="A0A9D1AMH7"/>
<keyword evidence="11" id="KW-0966">Cell projection</keyword>
<proteinExistence type="inferred from homology"/>
<evidence type="ECO:0000256" key="6">
    <source>
        <dbReference type="ARBA" id="ARBA00022500"/>
    </source>
</evidence>
<comment type="similarity">
    <text evidence="3">Belongs to the FliM family.</text>
</comment>
<dbReference type="EMBL" id="DVGZ01000056">
    <property type="protein sequence ID" value="HIR47134.1"/>
    <property type="molecule type" value="Genomic_DNA"/>
</dbReference>
<dbReference type="PANTHER" id="PTHR30034">
    <property type="entry name" value="FLAGELLAR MOTOR SWITCH PROTEIN FLIM"/>
    <property type="match status" value="1"/>
</dbReference>
<evidence type="ECO:0000256" key="3">
    <source>
        <dbReference type="ARBA" id="ARBA00011049"/>
    </source>
</evidence>
<keyword evidence="5" id="KW-1003">Cell membrane</keyword>
<comment type="caution">
    <text evidence="11">The sequence shown here is derived from an EMBL/GenBank/DDBJ whole genome shotgun (WGS) entry which is preliminary data.</text>
</comment>
<evidence type="ECO:0000313" key="12">
    <source>
        <dbReference type="Proteomes" id="UP000824242"/>
    </source>
</evidence>
<protein>
    <recommendedName>
        <fullName evidence="4">Flagellar motor switch protein FliM</fullName>
    </recommendedName>
</protein>
<dbReference type="PANTHER" id="PTHR30034:SF6">
    <property type="entry name" value="YOP PROTEINS TRANSLOCATION PROTEIN Q"/>
    <property type="match status" value="1"/>
</dbReference>
<evidence type="ECO:0000256" key="9">
    <source>
        <dbReference type="ARBA" id="ARBA00023143"/>
    </source>
</evidence>
<dbReference type="SUPFAM" id="SSF103039">
    <property type="entry name" value="CheC-like"/>
    <property type="match status" value="1"/>
</dbReference>
<dbReference type="GO" id="GO:0050918">
    <property type="term" value="P:positive chemotaxis"/>
    <property type="evidence" value="ECO:0007669"/>
    <property type="project" value="TreeGrafter"/>
</dbReference>
<evidence type="ECO:0000256" key="5">
    <source>
        <dbReference type="ARBA" id="ARBA00022475"/>
    </source>
</evidence>
<evidence type="ECO:0000313" key="11">
    <source>
        <dbReference type="EMBL" id="HIR47134.1"/>
    </source>
</evidence>
<name>A0A9D1AMH7_9FIRM</name>
<dbReference type="InterPro" id="IPR036429">
    <property type="entry name" value="SpoA-like_sf"/>
</dbReference>
<dbReference type="GO" id="GO:0071978">
    <property type="term" value="P:bacterial-type flagellum-dependent swarming motility"/>
    <property type="evidence" value="ECO:0007669"/>
    <property type="project" value="TreeGrafter"/>
</dbReference>
<dbReference type="Proteomes" id="UP000824242">
    <property type="component" value="Unassembled WGS sequence"/>
</dbReference>
<keyword evidence="9" id="KW-0975">Bacterial flagellum</keyword>
<dbReference type="Pfam" id="PF02154">
    <property type="entry name" value="FliM"/>
    <property type="match status" value="1"/>
</dbReference>
<dbReference type="Gene3D" id="3.40.1550.10">
    <property type="entry name" value="CheC-like"/>
    <property type="match status" value="1"/>
</dbReference>
<dbReference type="Pfam" id="PF01052">
    <property type="entry name" value="FliMN_C"/>
    <property type="match status" value="1"/>
</dbReference>
<evidence type="ECO:0000259" key="10">
    <source>
        <dbReference type="Pfam" id="PF01052"/>
    </source>
</evidence>
<reference evidence="11" key="2">
    <citation type="journal article" date="2021" name="PeerJ">
        <title>Extensive microbial diversity within the chicken gut microbiome revealed by metagenomics and culture.</title>
        <authorList>
            <person name="Gilroy R."/>
            <person name="Ravi A."/>
            <person name="Getino M."/>
            <person name="Pursley I."/>
            <person name="Horton D.L."/>
            <person name="Alikhan N.F."/>
            <person name="Baker D."/>
            <person name="Gharbi K."/>
            <person name="Hall N."/>
            <person name="Watson M."/>
            <person name="Adriaenssens E.M."/>
            <person name="Foster-Nyarko E."/>
            <person name="Jarju S."/>
            <person name="Secka A."/>
            <person name="Antonio M."/>
            <person name="Oren A."/>
            <person name="Chaudhuri R.R."/>
            <person name="La Ragione R."/>
            <person name="Hildebrand F."/>
            <person name="Pallen M.J."/>
        </authorList>
    </citation>
    <scope>NUCLEOTIDE SEQUENCE</scope>
    <source>
        <strain evidence="11">ChiSxjej1B13-7958</strain>
    </source>
</reference>
<accession>A0A9D1AMH7</accession>
<dbReference type="CDD" id="cd17908">
    <property type="entry name" value="FliM"/>
    <property type="match status" value="1"/>
</dbReference>
<dbReference type="PIRSF" id="PIRSF002888">
    <property type="entry name" value="FliM"/>
    <property type="match status" value="1"/>
</dbReference>
<evidence type="ECO:0000256" key="8">
    <source>
        <dbReference type="ARBA" id="ARBA00023136"/>
    </source>
</evidence>
<dbReference type="GO" id="GO:0003774">
    <property type="term" value="F:cytoskeletal motor activity"/>
    <property type="evidence" value="ECO:0007669"/>
    <property type="project" value="InterPro"/>
</dbReference>
<evidence type="ECO:0000256" key="2">
    <source>
        <dbReference type="ARBA" id="ARBA00004202"/>
    </source>
</evidence>
<dbReference type="Gene3D" id="2.30.330.10">
    <property type="entry name" value="SpoA-like"/>
    <property type="match status" value="1"/>
</dbReference>
<keyword evidence="7" id="KW-0283">Flagellar rotation</keyword>
<dbReference type="GO" id="GO:0005886">
    <property type="term" value="C:plasma membrane"/>
    <property type="evidence" value="ECO:0007669"/>
    <property type="project" value="UniProtKB-SubCell"/>
</dbReference>
<gene>
    <name evidence="11" type="ORF">IAB89_05670</name>
</gene>
<organism evidence="11 12">
    <name type="scientific">Candidatus Caccousia avicola</name>
    <dbReference type="NCBI Taxonomy" id="2840721"/>
    <lineage>
        <taxon>Bacteria</taxon>
        <taxon>Bacillati</taxon>
        <taxon>Bacillota</taxon>
        <taxon>Clostridia</taxon>
        <taxon>Eubacteriales</taxon>
        <taxon>Oscillospiraceae</taxon>
        <taxon>Oscillospiraceae incertae sedis</taxon>
        <taxon>Candidatus Caccousia</taxon>
    </lineage>
</organism>
<evidence type="ECO:0000256" key="4">
    <source>
        <dbReference type="ARBA" id="ARBA00021898"/>
    </source>
</evidence>
<evidence type="ECO:0000256" key="1">
    <source>
        <dbReference type="ARBA" id="ARBA00004117"/>
    </source>
</evidence>
<dbReference type="InterPro" id="IPR001543">
    <property type="entry name" value="FliN-like_C"/>
</dbReference>
<keyword evidence="6" id="KW-0145">Chemotaxis</keyword>
<evidence type="ECO:0000256" key="7">
    <source>
        <dbReference type="ARBA" id="ARBA00022779"/>
    </source>
</evidence>
<dbReference type="GO" id="GO:0009425">
    <property type="term" value="C:bacterial-type flagellum basal body"/>
    <property type="evidence" value="ECO:0007669"/>
    <property type="project" value="UniProtKB-SubCell"/>
</dbReference>
<sequence length="345" mass="38741">MAEVLSQSQIDALLNAARNGEMNLASTAENKAEKKYRKYDFYSPRKFTKDRLKMISGIFESYSRIINSWINGLLHTSCDIEVESVEEQRYYEFSNALSEGDVLALSDVSVEGEPTSDGAPVLFHFSTTLMLSMMDRLMGGDGSTDRSLPDGYNFTDLELKLYENIVRDLIGMLGNSWVDYIDIDFGLRRIETNPTLVQLIGLDETVVIVGASIRFANASGRISICIPGMKLLNIFSHMAITNQNQRKKSEDNSEEIMDVLKGSTLEITAELGRTEVRLQDIYFLKAGDVLDLGHPTSEPIHLYIGGKRWFDGKMGVQNNSMAVKIVDTCHIQERGENERYGTEDL</sequence>